<feature type="compositionally biased region" description="Low complexity" evidence="5">
    <location>
        <begin position="14"/>
        <end position="24"/>
    </location>
</feature>
<dbReference type="InterPro" id="IPR023194">
    <property type="entry name" value="eIF3-like_dom_sf"/>
</dbReference>
<keyword evidence="1 4" id="KW-0963">Cytoplasm</keyword>
<dbReference type="Proteomes" id="UP000076874">
    <property type="component" value="Unassembled WGS sequence"/>
</dbReference>
<organism evidence="6 7">
    <name type="scientific">Niveomyces insectorum RCEF 264</name>
    <dbReference type="NCBI Taxonomy" id="1081102"/>
    <lineage>
        <taxon>Eukaryota</taxon>
        <taxon>Fungi</taxon>
        <taxon>Dikarya</taxon>
        <taxon>Ascomycota</taxon>
        <taxon>Pezizomycotina</taxon>
        <taxon>Sordariomycetes</taxon>
        <taxon>Hypocreomycetidae</taxon>
        <taxon>Hypocreales</taxon>
        <taxon>Cordycipitaceae</taxon>
        <taxon>Niveomyces</taxon>
    </lineage>
</organism>
<dbReference type="PANTHER" id="PTHR21681">
    <property type="entry name" value="EUKARYOTIC TRANSLATION INITIATION FACTOR 3 SUBUNIT J"/>
    <property type="match status" value="1"/>
</dbReference>
<dbReference type="InterPro" id="IPR013906">
    <property type="entry name" value="eIF3j"/>
</dbReference>
<feature type="compositionally biased region" description="Low complexity" evidence="5">
    <location>
        <begin position="69"/>
        <end position="82"/>
    </location>
</feature>
<keyword evidence="2 4" id="KW-0396">Initiation factor</keyword>
<dbReference type="GO" id="GO:0033290">
    <property type="term" value="C:eukaryotic 48S preinitiation complex"/>
    <property type="evidence" value="ECO:0007669"/>
    <property type="project" value="UniProtKB-UniRule"/>
</dbReference>
<evidence type="ECO:0000256" key="4">
    <source>
        <dbReference type="HAMAP-Rule" id="MF_03009"/>
    </source>
</evidence>
<feature type="compositionally biased region" description="Basic and acidic residues" evidence="5">
    <location>
        <begin position="58"/>
        <end position="68"/>
    </location>
</feature>
<evidence type="ECO:0000256" key="3">
    <source>
        <dbReference type="ARBA" id="ARBA00022917"/>
    </source>
</evidence>
<dbReference type="GO" id="GO:0016282">
    <property type="term" value="C:eukaryotic 43S preinitiation complex"/>
    <property type="evidence" value="ECO:0007669"/>
    <property type="project" value="UniProtKB-UniRule"/>
</dbReference>
<evidence type="ECO:0000313" key="7">
    <source>
        <dbReference type="Proteomes" id="UP000076874"/>
    </source>
</evidence>
<feature type="region of interest" description="Disordered" evidence="5">
    <location>
        <begin position="1"/>
        <end position="88"/>
    </location>
</feature>
<comment type="subcellular location">
    <subcellularLocation>
        <location evidence="4">Cytoplasm</location>
    </subcellularLocation>
</comment>
<dbReference type="AlphaFoldDB" id="A0A167REL5"/>
<dbReference type="HAMAP" id="MF_03009">
    <property type="entry name" value="eIF3j"/>
    <property type="match status" value="1"/>
</dbReference>
<evidence type="ECO:0000256" key="5">
    <source>
        <dbReference type="SAM" id="MobiDB-lite"/>
    </source>
</evidence>
<evidence type="ECO:0000313" key="6">
    <source>
        <dbReference type="EMBL" id="OAA58519.1"/>
    </source>
</evidence>
<comment type="caution">
    <text evidence="6">The sequence shown here is derived from an EMBL/GenBank/DDBJ whole genome shotgun (WGS) entry which is preliminary data.</text>
</comment>
<reference evidence="6 7" key="1">
    <citation type="journal article" date="2016" name="Genome Biol. Evol.">
        <title>Divergent and convergent evolution of fungal pathogenicity.</title>
        <authorList>
            <person name="Shang Y."/>
            <person name="Xiao G."/>
            <person name="Zheng P."/>
            <person name="Cen K."/>
            <person name="Zhan S."/>
            <person name="Wang C."/>
        </authorList>
    </citation>
    <scope>NUCLEOTIDE SEQUENCE [LARGE SCALE GENOMIC DNA]</scope>
    <source>
        <strain evidence="6 7">RCEF 264</strain>
    </source>
</reference>
<comment type="similarity">
    <text evidence="4">Belongs to the eIF-3 subunit J family.</text>
</comment>
<keyword evidence="3 4" id="KW-0648">Protein biosynthesis</keyword>
<accession>A0A167REL5</accession>
<evidence type="ECO:0000256" key="2">
    <source>
        <dbReference type="ARBA" id="ARBA00022540"/>
    </source>
</evidence>
<protein>
    <recommendedName>
        <fullName evidence="4">Eukaryotic translation initiation factor 3 subunit J</fullName>
        <shortName evidence="4">eIF3j</shortName>
    </recommendedName>
    <alternativeName>
        <fullName evidence="4">Eukaryotic translation initiation factor 3 30 kDa subunit homolog</fullName>
        <shortName evidence="4">eIF-3 30 kDa subunit homolog</shortName>
    </alternativeName>
</protein>
<dbReference type="GO" id="GO:0005852">
    <property type="term" value="C:eukaryotic translation initiation factor 3 complex"/>
    <property type="evidence" value="ECO:0007669"/>
    <property type="project" value="UniProtKB-UniRule"/>
</dbReference>
<dbReference type="STRING" id="1081102.A0A167REL5"/>
<dbReference type="OrthoDB" id="20381at2759"/>
<evidence type="ECO:0000256" key="1">
    <source>
        <dbReference type="ARBA" id="ARBA00022490"/>
    </source>
</evidence>
<dbReference type="Pfam" id="PF08597">
    <property type="entry name" value="eIF3_subunit"/>
    <property type="match status" value="2"/>
</dbReference>
<dbReference type="EMBL" id="AZHD01000012">
    <property type="protein sequence ID" value="OAA58519.1"/>
    <property type="molecule type" value="Genomic_DNA"/>
</dbReference>
<dbReference type="GO" id="GO:0001732">
    <property type="term" value="P:formation of cytoplasmic translation initiation complex"/>
    <property type="evidence" value="ECO:0007669"/>
    <property type="project" value="UniProtKB-UniRule"/>
</dbReference>
<name>A0A167REL5_9HYPO</name>
<gene>
    <name evidence="4" type="primary">HCR1</name>
    <name evidence="6" type="ORF">SPI_06592</name>
</gene>
<feature type="compositionally biased region" description="Acidic residues" evidence="5">
    <location>
        <begin position="37"/>
        <end position="57"/>
    </location>
</feature>
<comment type="subunit">
    <text evidence="4">Component of the eukaryotic translation initiation factor 3 (eIF-3) complex.</text>
</comment>
<sequence>MPGKQQWDEEDESSSGYESSEAAPAPAPLMRRANKFEDEEDNDSDVLDSWDAEDSEVEREKAKKEAEAQAKAAAAAAEAAANKKSKTQRIADRLAERAPALKASAVVLDERDPTKTVDLGALPLLNPTTKPQFDKLLQTLGPILAANAKKPHYVLFAQELVKELCRDLPSDQIKKITSTLSALGNDKLREEKAADKGGKKSKAAKTKTTLAVGRPNVVDTGVYNDDDAYGDDDFM</sequence>
<dbReference type="GO" id="GO:0003743">
    <property type="term" value="F:translation initiation factor activity"/>
    <property type="evidence" value="ECO:0007669"/>
    <property type="project" value="UniProtKB-UniRule"/>
</dbReference>
<dbReference type="PANTHER" id="PTHR21681:SF0">
    <property type="entry name" value="EUKARYOTIC TRANSLATION INITIATION FACTOR 3 SUBUNIT J"/>
    <property type="match status" value="1"/>
</dbReference>
<comment type="function">
    <text evidence="4">Component of the eukaryotic translation initiation factor 3 (eIF-3) complex, which is involved in protein synthesis of a specialized repertoire of mRNAs and, together with other initiation factors, stimulates binding of mRNA and methionyl-tRNAi to the 40S ribosome. The eIF-3 complex specifically targets and initiates translation of a subset of mRNAs involved in cell proliferation.</text>
</comment>
<keyword evidence="7" id="KW-1185">Reference proteome</keyword>
<proteinExistence type="inferred from homology"/>
<dbReference type="Gene3D" id="1.10.246.60">
    <property type="entry name" value="Eukaryotic translation initiation factor 3 like domains"/>
    <property type="match status" value="1"/>
</dbReference>